<dbReference type="PROSITE" id="PS52015">
    <property type="entry name" value="TONB_CTD"/>
    <property type="match status" value="1"/>
</dbReference>
<evidence type="ECO:0000259" key="12">
    <source>
        <dbReference type="PROSITE" id="PS52015"/>
    </source>
</evidence>
<feature type="domain" description="TonB C-terminal" evidence="12">
    <location>
        <begin position="210"/>
        <end position="304"/>
    </location>
</feature>
<reference evidence="14" key="1">
    <citation type="journal article" date="2019" name="Int. J. Syst. Evol. Microbiol.">
        <title>The Global Catalogue of Microorganisms (GCM) 10K type strain sequencing project: providing services to taxonomists for standard genome sequencing and annotation.</title>
        <authorList>
            <consortium name="The Broad Institute Genomics Platform"/>
            <consortium name="The Broad Institute Genome Sequencing Center for Infectious Disease"/>
            <person name="Wu L."/>
            <person name="Ma J."/>
        </authorList>
    </citation>
    <scope>NUCLEOTIDE SEQUENCE [LARGE SCALE GENOMIC DNA]</scope>
    <source>
        <strain evidence="14">JCM 18715</strain>
    </source>
</reference>
<feature type="compositionally biased region" description="Basic and acidic residues" evidence="10">
    <location>
        <begin position="106"/>
        <end position="123"/>
    </location>
</feature>
<dbReference type="SUPFAM" id="SSF74653">
    <property type="entry name" value="TolA/TonB C-terminal domain"/>
    <property type="match status" value="1"/>
</dbReference>
<feature type="compositionally biased region" description="Basic and acidic residues" evidence="10">
    <location>
        <begin position="162"/>
        <end position="172"/>
    </location>
</feature>
<dbReference type="InterPro" id="IPR006260">
    <property type="entry name" value="TonB/TolA_C"/>
</dbReference>
<evidence type="ECO:0000256" key="8">
    <source>
        <dbReference type="ARBA" id="ARBA00022989"/>
    </source>
</evidence>
<protein>
    <recommendedName>
        <fullName evidence="12">TonB C-terminal domain-containing protein</fullName>
    </recommendedName>
</protein>
<feature type="transmembrane region" description="Helical" evidence="11">
    <location>
        <begin position="30"/>
        <end position="52"/>
    </location>
</feature>
<proteinExistence type="inferred from homology"/>
<keyword evidence="4" id="KW-1003">Cell membrane</keyword>
<keyword evidence="7" id="KW-0653">Protein transport</keyword>
<accession>A0ABP9QIU4</accession>
<evidence type="ECO:0000256" key="3">
    <source>
        <dbReference type="ARBA" id="ARBA00022448"/>
    </source>
</evidence>
<comment type="caution">
    <text evidence="13">The sequence shown here is derived from an EMBL/GenBank/DDBJ whole genome shotgun (WGS) entry which is preliminary data.</text>
</comment>
<dbReference type="InterPro" id="IPR037682">
    <property type="entry name" value="TonB_C"/>
</dbReference>
<sequence length="316" mass="34995">MAQKRPALTHGIPKIRKPSGLHALLQQHPVTLAFGVSISVVAHLLLLLTQFVHDSGGVRKQRDLLPIVLVNAKHSQAPSKAQAIAQTNLSGGGNVDKADMPGSPLRPEDRDQSGDSLQEERRRVEALEARARALLSQVNGQTAIEQAIGQRRDAQPTGETPQRGEADEDRRKAMSRQEALVQRQLQEYAQRPRKNFISPSTRESPSTLYWVDWRRAVEALGTQKFPRDANGKPLYGNVLLAIEIDRNGRLIDVRVERSSGNKRLDEAAMNIVRLGSPYKPLPPKVTKDYDVLVVVDRFNFQDVLGGATLDITGRTP</sequence>
<evidence type="ECO:0000256" key="1">
    <source>
        <dbReference type="ARBA" id="ARBA00004383"/>
    </source>
</evidence>
<dbReference type="PANTHER" id="PTHR33446">
    <property type="entry name" value="PROTEIN TONB-RELATED"/>
    <property type="match status" value="1"/>
</dbReference>
<keyword evidence="6 11" id="KW-0812">Transmembrane</keyword>
<dbReference type="Pfam" id="PF03544">
    <property type="entry name" value="TonB_C"/>
    <property type="match status" value="1"/>
</dbReference>
<comment type="subcellular location">
    <subcellularLocation>
        <location evidence="1">Cell inner membrane</location>
        <topology evidence="1">Single-pass membrane protein</topology>
        <orientation evidence="1">Periplasmic side</orientation>
    </subcellularLocation>
</comment>
<dbReference type="RefSeq" id="WP_345532118.1">
    <property type="nucleotide sequence ID" value="NZ_BAABLD010000007.1"/>
</dbReference>
<dbReference type="EMBL" id="BAABLD010000007">
    <property type="protein sequence ID" value="GAA5162606.1"/>
    <property type="molecule type" value="Genomic_DNA"/>
</dbReference>
<feature type="region of interest" description="Disordered" evidence="10">
    <location>
        <begin position="144"/>
        <end position="178"/>
    </location>
</feature>
<keyword evidence="3" id="KW-0813">Transport</keyword>
<dbReference type="Proteomes" id="UP001500547">
    <property type="component" value="Unassembled WGS sequence"/>
</dbReference>
<organism evidence="13 14">
    <name type="scientific">Viridibacterium curvum</name>
    <dbReference type="NCBI Taxonomy" id="1101404"/>
    <lineage>
        <taxon>Bacteria</taxon>
        <taxon>Pseudomonadati</taxon>
        <taxon>Pseudomonadota</taxon>
        <taxon>Betaproteobacteria</taxon>
        <taxon>Rhodocyclales</taxon>
        <taxon>Rhodocyclaceae</taxon>
        <taxon>Viridibacterium</taxon>
    </lineage>
</organism>
<dbReference type="InterPro" id="IPR051045">
    <property type="entry name" value="TonB-dependent_transducer"/>
</dbReference>
<evidence type="ECO:0000313" key="14">
    <source>
        <dbReference type="Proteomes" id="UP001500547"/>
    </source>
</evidence>
<evidence type="ECO:0000256" key="5">
    <source>
        <dbReference type="ARBA" id="ARBA00022519"/>
    </source>
</evidence>
<evidence type="ECO:0000313" key="13">
    <source>
        <dbReference type="EMBL" id="GAA5162606.1"/>
    </source>
</evidence>
<gene>
    <name evidence="13" type="ORF">GCM10025770_13510</name>
</gene>
<keyword evidence="8 11" id="KW-1133">Transmembrane helix</keyword>
<dbReference type="Gene3D" id="3.30.1150.10">
    <property type="match status" value="1"/>
</dbReference>
<dbReference type="NCBIfam" id="TIGR01352">
    <property type="entry name" value="tonB_Cterm"/>
    <property type="match status" value="1"/>
</dbReference>
<evidence type="ECO:0000256" key="7">
    <source>
        <dbReference type="ARBA" id="ARBA00022927"/>
    </source>
</evidence>
<keyword evidence="9 11" id="KW-0472">Membrane</keyword>
<evidence type="ECO:0000256" key="11">
    <source>
        <dbReference type="SAM" id="Phobius"/>
    </source>
</evidence>
<keyword evidence="5" id="KW-0997">Cell inner membrane</keyword>
<evidence type="ECO:0000256" key="2">
    <source>
        <dbReference type="ARBA" id="ARBA00006555"/>
    </source>
</evidence>
<comment type="similarity">
    <text evidence="2">Belongs to the TonB family.</text>
</comment>
<keyword evidence="14" id="KW-1185">Reference proteome</keyword>
<name>A0ABP9QIU4_9RHOO</name>
<feature type="region of interest" description="Disordered" evidence="10">
    <location>
        <begin position="88"/>
        <end position="123"/>
    </location>
</feature>
<dbReference type="PANTHER" id="PTHR33446:SF2">
    <property type="entry name" value="PROTEIN TONB"/>
    <property type="match status" value="1"/>
</dbReference>
<evidence type="ECO:0000256" key="4">
    <source>
        <dbReference type="ARBA" id="ARBA00022475"/>
    </source>
</evidence>
<evidence type="ECO:0000256" key="6">
    <source>
        <dbReference type="ARBA" id="ARBA00022692"/>
    </source>
</evidence>
<evidence type="ECO:0000256" key="10">
    <source>
        <dbReference type="SAM" id="MobiDB-lite"/>
    </source>
</evidence>
<evidence type="ECO:0000256" key="9">
    <source>
        <dbReference type="ARBA" id="ARBA00023136"/>
    </source>
</evidence>